<evidence type="ECO:0000256" key="3">
    <source>
        <dbReference type="ARBA" id="ARBA00010703"/>
    </source>
</evidence>
<evidence type="ECO:0000313" key="12">
    <source>
        <dbReference type="EMBL" id="QSZ33563.1"/>
    </source>
</evidence>
<dbReference type="GO" id="GO:0032259">
    <property type="term" value="P:methylation"/>
    <property type="evidence" value="ECO:0007669"/>
    <property type="project" value="UniProtKB-KW"/>
</dbReference>
<evidence type="ECO:0000256" key="2">
    <source>
        <dbReference type="ARBA" id="ARBA00003455"/>
    </source>
</evidence>
<dbReference type="EMBL" id="CP063408">
    <property type="protein sequence ID" value="QSZ33563.1"/>
    <property type="molecule type" value="Genomic_DNA"/>
</dbReference>
<dbReference type="Proteomes" id="UP000672032">
    <property type="component" value="Chromosome 4"/>
</dbReference>
<evidence type="ECO:0000256" key="6">
    <source>
        <dbReference type="ARBA" id="ARBA00022603"/>
    </source>
</evidence>
<dbReference type="InterPro" id="IPR007213">
    <property type="entry name" value="Ppm1/Ppm2/Tcmp"/>
</dbReference>
<name>A0A8A3PES7_9HELO</name>
<evidence type="ECO:0000256" key="8">
    <source>
        <dbReference type="ARBA" id="ARBA00022691"/>
    </source>
</evidence>
<feature type="binding site" evidence="10">
    <location>
        <position position="93"/>
    </location>
    <ligand>
        <name>S-adenosyl-L-methionine</name>
        <dbReference type="ChEBI" id="CHEBI:59789"/>
    </ligand>
</feature>
<evidence type="ECO:0000256" key="11">
    <source>
        <dbReference type="SAM" id="MobiDB-lite"/>
    </source>
</evidence>
<evidence type="ECO:0000256" key="7">
    <source>
        <dbReference type="ARBA" id="ARBA00022679"/>
    </source>
</evidence>
<dbReference type="AlphaFoldDB" id="A0A8A3PES7"/>
<evidence type="ECO:0000256" key="5">
    <source>
        <dbReference type="ARBA" id="ARBA00017497"/>
    </source>
</evidence>
<comment type="catalytic activity">
    <reaction evidence="1 9">
        <text>[phosphatase 2A protein]-C-terminal L-leucine + S-adenosyl-L-methionine = [phosphatase 2A protein]-C-terminal L-leucine methyl ester + S-adenosyl-L-homocysteine</text>
        <dbReference type="Rhea" id="RHEA:48544"/>
        <dbReference type="Rhea" id="RHEA-COMP:12134"/>
        <dbReference type="Rhea" id="RHEA-COMP:12135"/>
        <dbReference type="ChEBI" id="CHEBI:57856"/>
        <dbReference type="ChEBI" id="CHEBI:59789"/>
        <dbReference type="ChEBI" id="CHEBI:90516"/>
        <dbReference type="ChEBI" id="CHEBI:90517"/>
        <dbReference type="EC" id="2.1.1.233"/>
    </reaction>
</comment>
<keyword evidence="7 9" id="KW-0808">Transferase</keyword>
<sequence>MSAQRIPNLLSLRGGPRSRGRGRGQGLRDPLNPHLEVSSSRRDNAIQATDTDAAVSRLSAVDLGYLHDPFARYFVNGSGTRRLPIINRGTYSRTTALDLLIESFLSQGDNSTPQRKQIISLGAGTDTRYFRLRAKDLHKNAIYHEFDFPSVCAVKGRLVQKNHADLVGTERFFEIGQAAESTMTGGPQGNMEWGFSRTLDDPTEVSYVCHPLDLRTLPSIVDLDSFHAIKNDLPTLIISECCLCYLEVDTAQNVIKWFTEKIPSTGIVLYEPVGVHDAFGQMMVENLASRGIVMPTVQKYKTLKDQKDRLVDLGFGTVDGSIHAVSIEDVWENWVSGRERERVDRLEGLDEVEEWLLLARHYSVVWGRTVDSGFEGLKALHI</sequence>
<dbReference type="GO" id="GO:0018423">
    <property type="term" value="F:protein C-terminal leucine carboxyl O-methyltransferase activity"/>
    <property type="evidence" value="ECO:0007669"/>
    <property type="project" value="UniProtKB-EC"/>
</dbReference>
<protein>
    <recommendedName>
        <fullName evidence="5 9">Leucine carboxyl methyltransferase 1</fullName>
        <ecNumber evidence="4 9">2.1.1.233</ecNumber>
    </recommendedName>
</protein>
<dbReference type="InterPro" id="IPR029063">
    <property type="entry name" value="SAM-dependent_MTases_sf"/>
</dbReference>
<feature type="binding site" evidence="10">
    <location>
        <begin position="213"/>
        <end position="214"/>
    </location>
    <ligand>
        <name>S-adenosyl-L-methionine</name>
        <dbReference type="ChEBI" id="CHEBI:59789"/>
    </ligand>
</feature>
<reference evidence="12" key="1">
    <citation type="submission" date="2020-10" db="EMBL/GenBank/DDBJ databases">
        <title>Genome Sequence of Monilinia vaccinii-corymbosi Sheds Light on Mummy Berry Disease Infection of Blueberry and Mating Type.</title>
        <authorList>
            <person name="Yow A.G."/>
            <person name="Zhang Y."/>
            <person name="Bansal K."/>
            <person name="Eacker S.M."/>
            <person name="Sullivan S."/>
            <person name="Liachko I."/>
            <person name="Cubeta M.A."/>
            <person name="Rollins J.A."/>
            <person name="Ashrafi H."/>
        </authorList>
    </citation>
    <scope>NUCLEOTIDE SEQUENCE</scope>
    <source>
        <strain evidence="12">RL-1</strain>
    </source>
</reference>
<dbReference type="EC" id="2.1.1.233" evidence="4 9"/>
<comment type="similarity">
    <text evidence="3 9">Belongs to the methyltransferase superfamily. LCMT family.</text>
</comment>
<dbReference type="SUPFAM" id="SSF53335">
    <property type="entry name" value="S-adenosyl-L-methionine-dependent methyltransferases"/>
    <property type="match status" value="1"/>
</dbReference>
<feature type="binding site" evidence="10">
    <location>
        <position position="240"/>
    </location>
    <ligand>
        <name>S-adenosyl-L-methionine</name>
        <dbReference type="ChEBI" id="CHEBI:59789"/>
    </ligand>
</feature>
<evidence type="ECO:0000256" key="9">
    <source>
        <dbReference type="PIRNR" id="PIRNR016305"/>
    </source>
</evidence>
<dbReference type="FunFam" id="3.40.50.150:FF:000369">
    <property type="entry name" value="Leucine carboxyl methyltransferase 1"/>
    <property type="match status" value="1"/>
</dbReference>
<proteinExistence type="inferred from homology"/>
<dbReference type="PANTHER" id="PTHR13600:SF21">
    <property type="entry name" value="LEUCINE CARBOXYL METHYLTRANSFERASE 1"/>
    <property type="match status" value="1"/>
</dbReference>
<dbReference type="OrthoDB" id="203237at2759"/>
<feature type="binding site" evidence="10">
    <location>
        <position position="122"/>
    </location>
    <ligand>
        <name>S-adenosyl-L-methionine</name>
        <dbReference type="ChEBI" id="CHEBI:59789"/>
    </ligand>
</feature>
<keyword evidence="8 9" id="KW-0949">S-adenosyl-L-methionine</keyword>
<dbReference type="Pfam" id="PF04072">
    <property type="entry name" value="LCM"/>
    <property type="match status" value="1"/>
</dbReference>
<dbReference type="PIRSF" id="PIRSF016305">
    <property type="entry name" value="LCM_mtfrase"/>
    <property type="match status" value="1"/>
</dbReference>
<evidence type="ECO:0000256" key="10">
    <source>
        <dbReference type="PIRSR" id="PIRSR016305-1"/>
    </source>
</evidence>
<feature type="region of interest" description="Disordered" evidence="11">
    <location>
        <begin position="1"/>
        <end position="46"/>
    </location>
</feature>
<evidence type="ECO:0000313" key="13">
    <source>
        <dbReference type="Proteomes" id="UP000672032"/>
    </source>
</evidence>
<dbReference type="Gene3D" id="3.40.50.150">
    <property type="entry name" value="Vaccinia Virus protein VP39"/>
    <property type="match status" value="1"/>
</dbReference>
<organism evidence="12 13">
    <name type="scientific">Monilinia vaccinii-corymbosi</name>
    <dbReference type="NCBI Taxonomy" id="61207"/>
    <lineage>
        <taxon>Eukaryota</taxon>
        <taxon>Fungi</taxon>
        <taxon>Dikarya</taxon>
        <taxon>Ascomycota</taxon>
        <taxon>Pezizomycotina</taxon>
        <taxon>Leotiomycetes</taxon>
        <taxon>Helotiales</taxon>
        <taxon>Sclerotiniaceae</taxon>
        <taxon>Monilinia</taxon>
    </lineage>
</organism>
<evidence type="ECO:0000256" key="1">
    <source>
        <dbReference type="ARBA" id="ARBA00000724"/>
    </source>
</evidence>
<dbReference type="InterPro" id="IPR016651">
    <property type="entry name" value="LCMT1"/>
</dbReference>
<accession>A0A8A3PES7</accession>
<gene>
    <name evidence="12" type="ORF">DSL72_005131</name>
</gene>
<comment type="function">
    <text evidence="2 9">Methylates the carboxyl group of the C-terminal leucine residue of protein phosphatase 2A catalytic subunits to form alpha-leucine ester residues.</text>
</comment>
<dbReference type="PANTHER" id="PTHR13600">
    <property type="entry name" value="LEUCINE CARBOXYL METHYLTRANSFERASE"/>
    <property type="match status" value="1"/>
</dbReference>
<keyword evidence="6 9" id="KW-0489">Methyltransferase</keyword>
<keyword evidence="13" id="KW-1185">Reference proteome</keyword>
<evidence type="ECO:0000256" key="4">
    <source>
        <dbReference type="ARBA" id="ARBA00012834"/>
    </source>
</evidence>